<gene>
    <name evidence="1" type="ORF">PV327_010726</name>
</gene>
<dbReference type="EMBL" id="JAQQBR010001836">
    <property type="protein sequence ID" value="KAK0159632.1"/>
    <property type="molecule type" value="Genomic_DNA"/>
</dbReference>
<dbReference type="AlphaFoldDB" id="A0AA39EXZ5"/>
<proteinExistence type="predicted"/>
<evidence type="ECO:0000313" key="1">
    <source>
        <dbReference type="EMBL" id="KAK0159632.1"/>
    </source>
</evidence>
<name>A0AA39EXZ5_MICHY</name>
<keyword evidence="2" id="KW-1185">Reference proteome</keyword>
<protein>
    <submittedName>
        <fullName evidence="1">Uncharacterized protein</fullName>
    </submittedName>
</protein>
<reference evidence="1" key="2">
    <citation type="submission" date="2023-03" db="EMBL/GenBank/DDBJ databases">
        <authorList>
            <person name="Inwood S.N."/>
            <person name="Skelly J.G."/>
            <person name="Guhlin J."/>
            <person name="Harrop T.W.R."/>
            <person name="Goldson S.G."/>
            <person name="Dearden P.K."/>
        </authorList>
    </citation>
    <scope>NUCLEOTIDE SEQUENCE</scope>
    <source>
        <strain evidence="1">Lincoln</strain>
        <tissue evidence="1">Whole body</tissue>
    </source>
</reference>
<comment type="caution">
    <text evidence="1">The sequence shown here is derived from an EMBL/GenBank/DDBJ whole genome shotgun (WGS) entry which is preliminary data.</text>
</comment>
<dbReference type="Proteomes" id="UP001168972">
    <property type="component" value="Unassembled WGS sequence"/>
</dbReference>
<sequence length="198" mass="22619">MEIARILIGIIGIIGVNIAPSTYAAALNNSKIEPNAVGRIISVLNYHNYQKLSASFSSTDEYYDFDREYLLFDCKEFANSFNEFKERYPTFTIIARGQAESYSTFGDVGRDKFGALIYSTNFFINQFSNFATIVNASDEKWFTYYVKVTIAIILRRLNTKLIAIPYINGTLTSHGFETRHLHFGLTVETITFNPKDYE</sequence>
<evidence type="ECO:0000313" key="2">
    <source>
        <dbReference type="Proteomes" id="UP001168972"/>
    </source>
</evidence>
<accession>A0AA39EXZ5</accession>
<reference evidence="1" key="1">
    <citation type="journal article" date="2023" name="bioRxiv">
        <title>Scaffold-level genome assemblies of two parasitoid biocontrol wasps reveal the parthenogenesis mechanism and an associated novel virus.</title>
        <authorList>
            <person name="Inwood S."/>
            <person name="Skelly J."/>
            <person name="Guhlin J."/>
            <person name="Harrop T."/>
            <person name="Goldson S."/>
            <person name="Dearden P."/>
        </authorList>
    </citation>
    <scope>NUCLEOTIDE SEQUENCE</scope>
    <source>
        <strain evidence="1">Lincoln</strain>
        <tissue evidence="1">Whole body</tissue>
    </source>
</reference>
<organism evidence="1 2">
    <name type="scientific">Microctonus hyperodae</name>
    <name type="common">Parasitoid wasp</name>
    <dbReference type="NCBI Taxonomy" id="165561"/>
    <lineage>
        <taxon>Eukaryota</taxon>
        <taxon>Metazoa</taxon>
        <taxon>Ecdysozoa</taxon>
        <taxon>Arthropoda</taxon>
        <taxon>Hexapoda</taxon>
        <taxon>Insecta</taxon>
        <taxon>Pterygota</taxon>
        <taxon>Neoptera</taxon>
        <taxon>Endopterygota</taxon>
        <taxon>Hymenoptera</taxon>
        <taxon>Apocrita</taxon>
        <taxon>Ichneumonoidea</taxon>
        <taxon>Braconidae</taxon>
        <taxon>Euphorinae</taxon>
        <taxon>Microctonus</taxon>
    </lineage>
</organism>